<feature type="compositionally biased region" description="Basic and acidic residues" evidence="6">
    <location>
        <begin position="206"/>
        <end position="220"/>
    </location>
</feature>
<evidence type="ECO:0000256" key="5">
    <source>
        <dbReference type="ARBA" id="ARBA00023136"/>
    </source>
</evidence>
<sequence length="418" mass="43529">MNPFSLAFAQLWRNRLSVGALIVLLATAMALGVTIGCLERGLRQSSARAADRFPILVGARGSTTQLVLTGVYLQPAALDLMPADTLLKIQSAPGVAMAAPLAFGDYAGSHPIIGTSAQFVVGFGPLASGRPFVRIDEAVIGSAVPIAMGGRIRPLHGTPEENLLEAHEHTELSYRVVGRLAPTGTPWDNAVTVPVEAVWAVHHLGHEHESGTGSRDDKDVSPATPDTAMRIGPPWTRGTAHPLPAIVVRPHSIGDAYRLRQALKSPTDTAVFPAEILTGLYGTLGDVRTLLTFAASGIEGMVLLAALLAIVASLASRRQALAVVRALGAPRAYVLGLIWTEVTAIVVSGAVLGLVLGLAGATALAAWLGKNTGLHLLIGLSWHEALNVALAALAGILAGLIPAYLAYRQPVDTNLDAS</sequence>
<feature type="transmembrane region" description="Helical" evidence="7">
    <location>
        <begin position="388"/>
        <end position="407"/>
    </location>
</feature>
<keyword evidence="2" id="KW-1003">Cell membrane</keyword>
<evidence type="ECO:0000313" key="9">
    <source>
        <dbReference type="EMBL" id="GGY17601.1"/>
    </source>
</evidence>
<evidence type="ECO:0000256" key="7">
    <source>
        <dbReference type="SAM" id="Phobius"/>
    </source>
</evidence>
<keyword evidence="4 7" id="KW-1133">Transmembrane helix</keyword>
<keyword evidence="10" id="KW-1185">Reference proteome</keyword>
<dbReference type="PANTHER" id="PTHR43738">
    <property type="entry name" value="ABC TRANSPORTER, MEMBRANE PROTEIN"/>
    <property type="match status" value="1"/>
</dbReference>
<dbReference type="EMBL" id="BMYX01000011">
    <property type="protein sequence ID" value="GGY17601.1"/>
    <property type="molecule type" value="Genomic_DNA"/>
</dbReference>
<reference evidence="9" key="1">
    <citation type="journal article" date="2014" name="Int. J. Syst. Evol. Microbiol.">
        <title>Complete genome sequence of Corynebacterium casei LMG S-19264T (=DSM 44701T), isolated from a smear-ripened cheese.</title>
        <authorList>
            <consortium name="US DOE Joint Genome Institute (JGI-PGF)"/>
            <person name="Walter F."/>
            <person name="Albersmeier A."/>
            <person name="Kalinowski J."/>
            <person name="Ruckert C."/>
        </authorList>
    </citation>
    <scope>NUCLEOTIDE SEQUENCE</scope>
    <source>
        <strain evidence="9">KCTC 32182</strain>
    </source>
</reference>
<dbReference type="GO" id="GO:0005886">
    <property type="term" value="C:plasma membrane"/>
    <property type="evidence" value="ECO:0007669"/>
    <property type="project" value="UniProtKB-SubCell"/>
</dbReference>
<feature type="domain" description="ABC3 transporter permease C-terminal" evidence="8">
    <location>
        <begin position="304"/>
        <end position="410"/>
    </location>
</feature>
<organism evidence="9 10">
    <name type="scientific">Paludibacterium paludis</name>
    <dbReference type="NCBI Taxonomy" id="1225769"/>
    <lineage>
        <taxon>Bacteria</taxon>
        <taxon>Pseudomonadati</taxon>
        <taxon>Pseudomonadota</taxon>
        <taxon>Betaproteobacteria</taxon>
        <taxon>Neisseriales</taxon>
        <taxon>Chromobacteriaceae</taxon>
        <taxon>Paludibacterium</taxon>
    </lineage>
</organism>
<evidence type="ECO:0000256" key="6">
    <source>
        <dbReference type="SAM" id="MobiDB-lite"/>
    </source>
</evidence>
<feature type="region of interest" description="Disordered" evidence="6">
    <location>
        <begin position="206"/>
        <end position="235"/>
    </location>
</feature>
<evidence type="ECO:0000256" key="1">
    <source>
        <dbReference type="ARBA" id="ARBA00004651"/>
    </source>
</evidence>
<dbReference type="AlphaFoldDB" id="A0A918UA84"/>
<keyword evidence="3 7" id="KW-0812">Transmembrane</keyword>
<evidence type="ECO:0000256" key="4">
    <source>
        <dbReference type="ARBA" id="ARBA00022989"/>
    </source>
</evidence>
<keyword evidence="5 7" id="KW-0472">Membrane</keyword>
<feature type="transmembrane region" description="Helical" evidence="7">
    <location>
        <begin position="290"/>
        <end position="314"/>
    </location>
</feature>
<reference evidence="9" key="2">
    <citation type="submission" date="2020-09" db="EMBL/GenBank/DDBJ databases">
        <authorList>
            <person name="Sun Q."/>
            <person name="Kim S."/>
        </authorList>
    </citation>
    <scope>NUCLEOTIDE SEQUENCE</scope>
    <source>
        <strain evidence="9">KCTC 32182</strain>
    </source>
</reference>
<proteinExistence type="predicted"/>
<dbReference type="RefSeq" id="WP_189534117.1">
    <property type="nucleotide sequence ID" value="NZ_BMYX01000011.1"/>
</dbReference>
<comment type="subcellular location">
    <subcellularLocation>
        <location evidence="1">Cell membrane</location>
        <topology evidence="1">Multi-pass membrane protein</topology>
    </subcellularLocation>
</comment>
<name>A0A918UA84_9NEIS</name>
<evidence type="ECO:0000256" key="2">
    <source>
        <dbReference type="ARBA" id="ARBA00022475"/>
    </source>
</evidence>
<dbReference type="Pfam" id="PF02687">
    <property type="entry name" value="FtsX"/>
    <property type="match status" value="1"/>
</dbReference>
<gene>
    <name evidence="9" type="ORF">GCM10011289_21350</name>
</gene>
<evidence type="ECO:0000313" key="10">
    <source>
        <dbReference type="Proteomes" id="UP000645257"/>
    </source>
</evidence>
<evidence type="ECO:0000259" key="8">
    <source>
        <dbReference type="Pfam" id="PF02687"/>
    </source>
</evidence>
<comment type="caution">
    <text evidence="9">The sequence shown here is derived from an EMBL/GenBank/DDBJ whole genome shotgun (WGS) entry which is preliminary data.</text>
</comment>
<feature type="transmembrane region" description="Helical" evidence="7">
    <location>
        <begin position="335"/>
        <end position="368"/>
    </location>
</feature>
<protein>
    <submittedName>
        <fullName evidence="9">Membrane protein</fullName>
    </submittedName>
</protein>
<dbReference type="PANTHER" id="PTHR43738:SF2">
    <property type="entry name" value="ABC TRANSPORTER PERMEASE"/>
    <property type="match status" value="1"/>
</dbReference>
<dbReference type="InterPro" id="IPR051125">
    <property type="entry name" value="ABC-4/HrtB_transporter"/>
</dbReference>
<evidence type="ECO:0000256" key="3">
    <source>
        <dbReference type="ARBA" id="ARBA00022692"/>
    </source>
</evidence>
<dbReference type="Proteomes" id="UP000645257">
    <property type="component" value="Unassembled WGS sequence"/>
</dbReference>
<accession>A0A918UA84</accession>
<dbReference type="InterPro" id="IPR003838">
    <property type="entry name" value="ABC3_permease_C"/>
</dbReference>